<evidence type="ECO:0000313" key="2">
    <source>
        <dbReference type="EMBL" id="PJJ56305.1"/>
    </source>
</evidence>
<reference evidence="2 3" key="1">
    <citation type="submission" date="2017-11" db="EMBL/GenBank/DDBJ databases">
        <title>Genomic Encyclopedia of Archaeal and Bacterial Type Strains, Phase II (KMG-II): From Individual Species to Whole Genera.</title>
        <authorList>
            <person name="Goeker M."/>
        </authorList>
    </citation>
    <scope>NUCLEOTIDE SEQUENCE [LARGE SCALE GENOMIC DNA]</scope>
    <source>
        <strain evidence="2 3">DSM 27763</strain>
    </source>
</reference>
<dbReference type="Proteomes" id="UP000230842">
    <property type="component" value="Unassembled WGS sequence"/>
</dbReference>
<dbReference type="OrthoDB" id="256753at2"/>
<dbReference type="Pfam" id="PF10005">
    <property type="entry name" value="Zn_ribbon_DZR_6"/>
    <property type="match status" value="1"/>
</dbReference>
<dbReference type="InterPro" id="IPR011201">
    <property type="entry name" value="Zinc-ribbon_6_bact"/>
</dbReference>
<dbReference type="RefSeq" id="WP_039348778.1">
    <property type="nucleotide sequence ID" value="NZ_PGEZ01000001.1"/>
</dbReference>
<dbReference type="PIRSF" id="PIRSF012641">
    <property type="entry name" value="UCP012641"/>
    <property type="match status" value="1"/>
</dbReference>
<dbReference type="AlphaFoldDB" id="A0A0B2BLQ7"/>
<feature type="domain" description="Zinc-ribbon" evidence="1">
    <location>
        <begin position="4"/>
        <end position="77"/>
    </location>
</feature>
<sequence>MRSFRCTVCSSTLYFENSVCLGCGSPVGFSRAERRVRVLGDDAVCVNARLNGCTWIVEAPGEQCGSCALTRTRPDDDNAVGLGRYALAEQAKRRLVFELDELGLPIVTREQDPDRGLAFDLLSSRDTPVTTGHADGVVTIDLAESDDAYRERLRIELDEPYRTMLGHLRHEIGHYYEMVLVLDEHSSWRGRVRDLFGDDTASYAEALDRHYAEGAPQGWQDAYVSQYATMHPYEDFAECFAHVLHVHDTVQTAGAFGLAVSVDAATLDFASLISAVWLPLSYALNQVNRSMGQQDLYPFVLAPTVLDKLALVGEIVAATGSASRVGRLRGTP</sequence>
<proteinExistence type="predicted"/>
<name>A0A0B2BLQ7_9ACTN</name>
<evidence type="ECO:0000259" key="1">
    <source>
        <dbReference type="Pfam" id="PF10005"/>
    </source>
</evidence>
<gene>
    <name evidence="2" type="ORF">CLV56_0511</name>
</gene>
<accession>A0A0B2BLQ7</accession>
<keyword evidence="3" id="KW-1185">Reference proteome</keyword>
<evidence type="ECO:0000313" key="3">
    <source>
        <dbReference type="Proteomes" id="UP000230842"/>
    </source>
</evidence>
<comment type="caution">
    <text evidence="2">The sequence shown here is derived from an EMBL/GenBank/DDBJ whole genome shotgun (WGS) entry which is preliminary data.</text>
</comment>
<dbReference type="Pfam" id="PF15887">
    <property type="entry name" value="Peptidase_Mx"/>
    <property type="match status" value="1"/>
</dbReference>
<protein>
    <recommendedName>
        <fullName evidence="1">Zinc-ribbon domain-containing protein</fullName>
    </recommendedName>
</protein>
<dbReference type="InterPro" id="IPR031321">
    <property type="entry name" value="UCP012641"/>
</dbReference>
<dbReference type="EMBL" id="PGEZ01000001">
    <property type="protein sequence ID" value="PJJ56305.1"/>
    <property type="molecule type" value="Genomic_DNA"/>
</dbReference>
<organism evidence="2 3">
    <name type="scientific">Mumia flava</name>
    <dbReference type="NCBI Taxonomy" id="1348852"/>
    <lineage>
        <taxon>Bacteria</taxon>
        <taxon>Bacillati</taxon>
        <taxon>Actinomycetota</taxon>
        <taxon>Actinomycetes</taxon>
        <taxon>Propionibacteriales</taxon>
        <taxon>Nocardioidaceae</taxon>
        <taxon>Mumia</taxon>
    </lineage>
</organism>